<proteinExistence type="predicted"/>
<keyword evidence="3" id="KW-1185">Reference proteome</keyword>
<comment type="caution">
    <text evidence="2">The sequence shown here is derived from an EMBL/GenBank/DDBJ whole genome shotgun (WGS) entry which is preliminary data.</text>
</comment>
<feature type="compositionally biased region" description="Polar residues" evidence="1">
    <location>
        <begin position="1"/>
        <end position="11"/>
    </location>
</feature>
<feature type="region of interest" description="Disordered" evidence="1">
    <location>
        <begin position="1"/>
        <end position="45"/>
    </location>
</feature>
<gene>
    <name evidence="2" type="ORF">O185_26820</name>
</gene>
<name>U7QUU0_PHOTE</name>
<dbReference type="Proteomes" id="UP000017133">
    <property type="component" value="Unassembled WGS sequence"/>
</dbReference>
<sequence>MEQVRPTSETKNQPDFHKIQNIPITGGQPRVKGITSPAVNIPVLT</sequence>
<accession>U7QUU0</accession>
<organism evidence="2 3">
    <name type="scientific">Photorhabdus temperata J3</name>
    <dbReference type="NCBI Taxonomy" id="1389415"/>
    <lineage>
        <taxon>Bacteria</taxon>
        <taxon>Pseudomonadati</taxon>
        <taxon>Pseudomonadota</taxon>
        <taxon>Gammaproteobacteria</taxon>
        <taxon>Enterobacterales</taxon>
        <taxon>Morganellaceae</taxon>
        <taxon>Photorhabdus</taxon>
    </lineage>
</organism>
<evidence type="ECO:0000256" key="1">
    <source>
        <dbReference type="SAM" id="MobiDB-lite"/>
    </source>
</evidence>
<dbReference type="PATRIC" id="fig|1389415.4.peg.5203"/>
<evidence type="ECO:0000313" key="2">
    <source>
        <dbReference type="EMBL" id="ERT10176.1"/>
    </source>
</evidence>
<dbReference type="AlphaFoldDB" id="U7QUU0"/>
<dbReference type="EMBL" id="AXDT01000542">
    <property type="protein sequence ID" value="ERT10176.1"/>
    <property type="molecule type" value="Genomic_DNA"/>
</dbReference>
<reference evidence="2 3" key="1">
    <citation type="submission" date="2013-10" db="EMBL/GenBank/DDBJ databases">
        <title>Whole Genome Shotgun Sequence of Photorhabdus temperata J3.</title>
        <authorList>
            <person name="Park G.-S."/>
            <person name="Hong S.-J."/>
            <person name="Shin J.-H."/>
        </authorList>
    </citation>
    <scope>NUCLEOTIDE SEQUENCE [LARGE SCALE GENOMIC DNA]</scope>
    <source>
        <strain evidence="2 3">J3</strain>
    </source>
</reference>
<evidence type="ECO:0000313" key="3">
    <source>
        <dbReference type="Proteomes" id="UP000017133"/>
    </source>
</evidence>
<protein>
    <submittedName>
        <fullName evidence="2">Uncharacterized protein</fullName>
    </submittedName>
</protein>